<dbReference type="InterPro" id="IPR036513">
    <property type="entry name" value="STAS_dom_sf"/>
</dbReference>
<evidence type="ECO:0000259" key="2">
    <source>
        <dbReference type="Pfam" id="PF13466"/>
    </source>
</evidence>
<dbReference type="AlphaFoldDB" id="A0A369ARB2"/>
<organism evidence="3 4">
    <name type="scientific">Extensimonas vulgaris</name>
    <dbReference type="NCBI Taxonomy" id="1031594"/>
    <lineage>
        <taxon>Bacteria</taxon>
        <taxon>Pseudomonadati</taxon>
        <taxon>Pseudomonadota</taxon>
        <taxon>Betaproteobacteria</taxon>
        <taxon>Burkholderiales</taxon>
        <taxon>Comamonadaceae</taxon>
        <taxon>Extensimonas</taxon>
    </lineage>
</organism>
<comment type="caution">
    <text evidence="3">The sequence shown here is derived from an EMBL/GenBank/DDBJ whole genome shotgun (WGS) entry which is preliminary data.</text>
</comment>
<feature type="domain" description="MlaB-like STAS" evidence="2">
    <location>
        <begin position="494"/>
        <end position="571"/>
    </location>
</feature>
<evidence type="ECO:0000313" key="3">
    <source>
        <dbReference type="EMBL" id="RCX10776.1"/>
    </source>
</evidence>
<reference evidence="3 4" key="1">
    <citation type="submission" date="2018-07" db="EMBL/GenBank/DDBJ databases">
        <title>Genomic Encyclopedia of Type Strains, Phase IV (KMG-IV): sequencing the most valuable type-strain genomes for metagenomic binning, comparative biology and taxonomic classification.</title>
        <authorList>
            <person name="Goeker M."/>
        </authorList>
    </citation>
    <scope>NUCLEOTIDE SEQUENCE [LARGE SCALE GENOMIC DNA]</scope>
    <source>
        <strain evidence="3 4">DSM 100911</strain>
    </source>
</reference>
<gene>
    <name evidence="3" type="ORF">DFR45_102177</name>
</gene>
<protein>
    <submittedName>
        <fullName evidence="3">STAS domain-containing protein</fullName>
    </submittedName>
</protein>
<feature type="compositionally biased region" description="Basic and acidic residues" evidence="1">
    <location>
        <begin position="68"/>
        <end position="82"/>
    </location>
</feature>
<keyword evidence="4" id="KW-1185">Reference proteome</keyword>
<accession>A0A369ARB2</accession>
<evidence type="ECO:0000313" key="4">
    <source>
        <dbReference type="Proteomes" id="UP000252174"/>
    </source>
</evidence>
<dbReference type="EMBL" id="QPJU01000002">
    <property type="protein sequence ID" value="RCX10776.1"/>
    <property type="molecule type" value="Genomic_DNA"/>
</dbReference>
<proteinExistence type="predicted"/>
<dbReference type="Pfam" id="PF13466">
    <property type="entry name" value="STAS_2"/>
    <property type="match status" value="1"/>
</dbReference>
<name>A0A369ARB2_9BURK</name>
<dbReference type="SUPFAM" id="SSF52091">
    <property type="entry name" value="SpoIIaa-like"/>
    <property type="match status" value="1"/>
</dbReference>
<dbReference type="Gene3D" id="3.30.750.24">
    <property type="entry name" value="STAS domain"/>
    <property type="match status" value="1"/>
</dbReference>
<dbReference type="OrthoDB" id="5298269at2"/>
<dbReference type="Proteomes" id="UP000252174">
    <property type="component" value="Unassembled WGS sequence"/>
</dbReference>
<feature type="region of interest" description="Disordered" evidence="1">
    <location>
        <begin position="68"/>
        <end position="97"/>
    </location>
</feature>
<dbReference type="RefSeq" id="WP_114482365.1">
    <property type="nucleotide sequence ID" value="NZ_QPJU01000002.1"/>
</dbReference>
<dbReference type="InterPro" id="IPR058548">
    <property type="entry name" value="MlaB-like_STAS"/>
</dbReference>
<sequence length="581" mass="63126">MSKEESSRGGLLSKVVRFVRNPTVPWSELDALENEHAGDYSKQALKELLERKRRNDFVRRREFAQLRQLRQRDAKQQQRSEEQATAPSFHGEPHSPGERAVTLQKIDEIEAQMSQQWWKTPDVRVGPVPDLPAQAPAMPASAGGAESAAQAFAPTEAMALSAVIGEDGEIGGSTGAAMHANAGSVAEPGLGQQQAQAGQIMCQGSEAQVPGGAGLPPEKFVHLPELEEAAIQFAQGDLASAERSLLDILAQQRPDEPAQSHHAEVWMALFDLYRVTGQAERFESLAIDFAARFGRSAPLWFSWSGDRLLAGAAGATNAGAHRGFHWHAPSTLTVSALAALRNALPSAARPWTLVWSRVKAIDEEAVPVLTELFGCWAQDSTAQFVFEGVQALQFLLADKTPSGEKSQTGHWWLLRMALLRLMGRIDEFELVALDYCVTFEVSPPAWEAPRCSYADGEEADSAPSHDAPPSEDFFESTTGAFSLPAPLDPGPMASLSGEVEGDATPLLTPLEAQMQAGIPLVIDCEHLIRMDFAAAGTLLNWVAEQQSKGHQVQLDKLHRLVAILFNVIGVDEHAWVVVRKN</sequence>
<evidence type="ECO:0000256" key="1">
    <source>
        <dbReference type="SAM" id="MobiDB-lite"/>
    </source>
</evidence>